<gene>
    <name evidence="11" type="ORF">BpHYR1_035091</name>
</gene>
<dbReference type="Pfam" id="PF05739">
    <property type="entry name" value="SNARE"/>
    <property type="match status" value="1"/>
</dbReference>
<organism evidence="11 12">
    <name type="scientific">Brachionus plicatilis</name>
    <name type="common">Marine rotifer</name>
    <name type="synonym">Brachionus muelleri</name>
    <dbReference type="NCBI Taxonomy" id="10195"/>
    <lineage>
        <taxon>Eukaryota</taxon>
        <taxon>Metazoa</taxon>
        <taxon>Spiralia</taxon>
        <taxon>Gnathifera</taxon>
        <taxon>Rotifera</taxon>
        <taxon>Eurotatoria</taxon>
        <taxon>Monogononta</taxon>
        <taxon>Pseudotrocha</taxon>
        <taxon>Ploima</taxon>
        <taxon>Brachionidae</taxon>
        <taxon>Brachionus</taxon>
    </lineage>
</organism>
<dbReference type="GO" id="GO:0031201">
    <property type="term" value="C:SNARE complex"/>
    <property type="evidence" value="ECO:0007669"/>
    <property type="project" value="TreeGrafter"/>
</dbReference>
<evidence type="ECO:0000256" key="5">
    <source>
        <dbReference type="ARBA" id="ARBA00022989"/>
    </source>
</evidence>
<dbReference type="OrthoDB" id="421009at2759"/>
<dbReference type="GO" id="GO:0005484">
    <property type="term" value="F:SNAP receptor activity"/>
    <property type="evidence" value="ECO:0007669"/>
    <property type="project" value="InterPro"/>
</dbReference>
<comment type="subcellular location">
    <subcellularLocation>
        <location evidence="1">Membrane</location>
        <topology evidence="1">Single-pass type IV membrane protein</topology>
    </subcellularLocation>
</comment>
<feature type="domain" description="T-SNARE coiled-coil homology" evidence="10">
    <location>
        <begin position="277"/>
        <end position="339"/>
    </location>
</feature>
<protein>
    <submittedName>
        <fullName evidence="11">Syntaxin-5</fullName>
    </submittedName>
</protein>
<evidence type="ECO:0000256" key="8">
    <source>
        <dbReference type="SAM" id="MobiDB-lite"/>
    </source>
</evidence>
<sequence>MRRRPLVNSNPAFENSNKHTADPAFLSNPANLISSSSILNQKTESTMPIVALSSCRDRTSEFHNTIRSFQSRMTNNRPVSAVSKSSRDRDAINLKHQFMLMAKKIGKELTNTCIKLEKLTDLTKKQSLFDDRPKEIQELTYLIKEDLNSLNSEINQLQEFVRINQNQDGRNMQKHSSNVVYSLQSKLVNVSSNFKHVLEVRTENLKHQNERGEKYFSKNSFNSASLLAPPKLPGNTMGKSVLLVDEEKPASGQDTTLNLDLMQKQQFQKNLIINQEETFLRERANAMQTVEQTIIELGSMFQQLANIVKEQDESIQRIGTNIQDVDLNVSAAHSELLKYFQSVTSNRWLMIKIFFVLIVFFVVFIVVMT</sequence>
<dbReference type="InterPro" id="IPR006012">
    <property type="entry name" value="Syntaxin/epimorphin_CS"/>
</dbReference>
<dbReference type="GO" id="GO:0000139">
    <property type="term" value="C:Golgi membrane"/>
    <property type="evidence" value="ECO:0007669"/>
    <property type="project" value="TreeGrafter"/>
</dbReference>
<evidence type="ECO:0000256" key="2">
    <source>
        <dbReference type="ARBA" id="ARBA00009063"/>
    </source>
</evidence>
<evidence type="ECO:0000313" key="12">
    <source>
        <dbReference type="Proteomes" id="UP000276133"/>
    </source>
</evidence>
<dbReference type="EMBL" id="REGN01003365">
    <property type="protein sequence ID" value="RNA22996.1"/>
    <property type="molecule type" value="Genomic_DNA"/>
</dbReference>
<dbReference type="PANTHER" id="PTHR19957">
    <property type="entry name" value="SYNTAXIN"/>
    <property type="match status" value="1"/>
</dbReference>
<dbReference type="GO" id="GO:0006906">
    <property type="term" value="P:vesicle fusion"/>
    <property type="evidence" value="ECO:0007669"/>
    <property type="project" value="TreeGrafter"/>
</dbReference>
<dbReference type="PROSITE" id="PS00914">
    <property type="entry name" value="SYNTAXIN"/>
    <property type="match status" value="1"/>
</dbReference>
<evidence type="ECO:0000256" key="1">
    <source>
        <dbReference type="ARBA" id="ARBA00004211"/>
    </source>
</evidence>
<dbReference type="SMART" id="SM00397">
    <property type="entry name" value="t_SNARE"/>
    <property type="match status" value="1"/>
</dbReference>
<keyword evidence="5 9" id="KW-1133">Transmembrane helix</keyword>
<keyword evidence="4 9" id="KW-0812">Transmembrane</keyword>
<dbReference type="GO" id="GO:0000149">
    <property type="term" value="F:SNARE binding"/>
    <property type="evidence" value="ECO:0007669"/>
    <property type="project" value="TreeGrafter"/>
</dbReference>
<dbReference type="AlphaFoldDB" id="A0A3M7RHD9"/>
<dbReference type="CDD" id="cd15844">
    <property type="entry name" value="SNARE_syntaxin5"/>
    <property type="match status" value="1"/>
</dbReference>
<keyword evidence="6" id="KW-0175">Coiled coil</keyword>
<keyword evidence="12" id="KW-1185">Reference proteome</keyword>
<dbReference type="PROSITE" id="PS50192">
    <property type="entry name" value="T_SNARE"/>
    <property type="match status" value="1"/>
</dbReference>
<evidence type="ECO:0000259" key="10">
    <source>
        <dbReference type="PROSITE" id="PS50192"/>
    </source>
</evidence>
<dbReference type="STRING" id="10195.A0A3M7RHD9"/>
<evidence type="ECO:0000313" key="11">
    <source>
        <dbReference type="EMBL" id="RNA22996.1"/>
    </source>
</evidence>
<dbReference type="InterPro" id="IPR010989">
    <property type="entry name" value="SNARE"/>
</dbReference>
<dbReference type="InterPro" id="IPR000727">
    <property type="entry name" value="T_SNARE_dom"/>
</dbReference>
<dbReference type="GO" id="GO:0048278">
    <property type="term" value="P:vesicle docking"/>
    <property type="evidence" value="ECO:0007669"/>
    <property type="project" value="TreeGrafter"/>
</dbReference>
<evidence type="ECO:0000256" key="9">
    <source>
        <dbReference type="SAM" id="Phobius"/>
    </source>
</evidence>
<dbReference type="GO" id="GO:0006886">
    <property type="term" value="P:intracellular protein transport"/>
    <property type="evidence" value="ECO:0007669"/>
    <property type="project" value="InterPro"/>
</dbReference>
<proteinExistence type="inferred from homology"/>
<dbReference type="GO" id="GO:0006888">
    <property type="term" value="P:endoplasmic reticulum to Golgi vesicle-mediated transport"/>
    <property type="evidence" value="ECO:0007669"/>
    <property type="project" value="TreeGrafter"/>
</dbReference>
<feature type="transmembrane region" description="Helical" evidence="9">
    <location>
        <begin position="348"/>
        <end position="368"/>
    </location>
</feature>
<dbReference type="Gene3D" id="1.20.58.70">
    <property type="match status" value="1"/>
</dbReference>
<comment type="caution">
    <text evidence="11">The sequence shown here is derived from an EMBL/GenBank/DDBJ whole genome shotgun (WGS) entry which is preliminary data.</text>
</comment>
<dbReference type="SUPFAM" id="SSF47661">
    <property type="entry name" value="t-snare proteins"/>
    <property type="match status" value="1"/>
</dbReference>
<evidence type="ECO:0000256" key="3">
    <source>
        <dbReference type="ARBA" id="ARBA00022448"/>
    </source>
</evidence>
<dbReference type="InterPro" id="IPR021538">
    <property type="entry name" value="Syntaxin-5_N"/>
</dbReference>
<dbReference type="Pfam" id="PF11416">
    <property type="entry name" value="Syntaxin-5_N"/>
    <property type="match status" value="1"/>
</dbReference>
<accession>A0A3M7RHD9</accession>
<evidence type="ECO:0000256" key="6">
    <source>
        <dbReference type="ARBA" id="ARBA00023054"/>
    </source>
</evidence>
<feature type="region of interest" description="Disordered" evidence="8">
    <location>
        <begin position="1"/>
        <end position="22"/>
    </location>
</feature>
<keyword evidence="7 9" id="KW-0472">Membrane</keyword>
<dbReference type="Proteomes" id="UP000276133">
    <property type="component" value="Unassembled WGS sequence"/>
</dbReference>
<dbReference type="PANTHER" id="PTHR19957:SF3">
    <property type="entry name" value="SYNTAXIN-5"/>
    <property type="match status" value="1"/>
</dbReference>
<evidence type="ECO:0000256" key="4">
    <source>
        <dbReference type="ARBA" id="ARBA00022692"/>
    </source>
</evidence>
<dbReference type="InterPro" id="IPR045242">
    <property type="entry name" value="Syntaxin"/>
</dbReference>
<evidence type="ECO:0000256" key="7">
    <source>
        <dbReference type="ARBA" id="ARBA00023136"/>
    </source>
</evidence>
<keyword evidence="3" id="KW-0813">Transport</keyword>
<name>A0A3M7RHD9_BRAPC</name>
<reference evidence="11 12" key="1">
    <citation type="journal article" date="2018" name="Sci. Rep.">
        <title>Genomic signatures of local adaptation to the degree of environmental predictability in rotifers.</title>
        <authorList>
            <person name="Franch-Gras L."/>
            <person name="Hahn C."/>
            <person name="Garcia-Roger E.M."/>
            <person name="Carmona M.J."/>
            <person name="Serra M."/>
            <person name="Gomez A."/>
        </authorList>
    </citation>
    <scope>NUCLEOTIDE SEQUENCE [LARGE SCALE GENOMIC DNA]</scope>
    <source>
        <strain evidence="11">HYR1</strain>
    </source>
</reference>
<comment type="similarity">
    <text evidence="2">Belongs to the syntaxin family.</text>
</comment>